<dbReference type="OrthoDB" id="691424at2759"/>
<organism evidence="2 3">
    <name type="scientific">Turnera subulata</name>
    <dbReference type="NCBI Taxonomy" id="218843"/>
    <lineage>
        <taxon>Eukaryota</taxon>
        <taxon>Viridiplantae</taxon>
        <taxon>Streptophyta</taxon>
        <taxon>Embryophyta</taxon>
        <taxon>Tracheophyta</taxon>
        <taxon>Spermatophyta</taxon>
        <taxon>Magnoliopsida</taxon>
        <taxon>eudicotyledons</taxon>
        <taxon>Gunneridae</taxon>
        <taxon>Pentapetalae</taxon>
        <taxon>rosids</taxon>
        <taxon>fabids</taxon>
        <taxon>Malpighiales</taxon>
        <taxon>Passifloraceae</taxon>
        <taxon>Turnera</taxon>
    </lineage>
</organism>
<sequence>MPSARMRMPIRQEDLMYNGGGGGFHEFLDDQPVPGLSHMVFQFLEDGDQWSSSSSEEGNHKNEALLEQNDEEEEQSSGGGVEEVKRFWENQHQLLHATLCRTTPFESSIRNITKEALKDLQTEGTICGCGRPMVGGCRNCLMREISGRLRNAGYNSAVCKTKWRSSPDIPSGTADAILDVHLLIDHDGEHSFLDVIDNSSPKKGEIRVIIELNFRAEFEMAKASEEYNQLVRRLPEVFVGKVERLSSVIKTLCLAAKKCMQQKKMHLGPWRKHRYMQAKWLGPCERYSTSMTDLTMEYSRRLQKPKASMLTVDLLDMVPNMHCTAVAVV</sequence>
<evidence type="ECO:0000256" key="1">
    <source>
        <dbReference type="SAM" id="MobiDB-lite"/>
    </source>
</evidence>
<reference evidence="2" key="1">
    <citation type="submission" date="2022-02" db="EMBL/GenBank/DDBJ databases">
        <authorList>
            <person name="Henning P.M."/>
            <person name="McCubbin A.G."/>
            <person name="Shore J.S."/>
        </authorList>
    </citation>
    <scope>NUCLEOTIDE SEQUENCE</scope>
    <source>
        <strain evidence="2">F60SS</strain>
        <tissue evidence="2">Leaves</tissue>
    </source>
</reference>
<dbReference type="EMBL" id="JAKUCV010003299">
    <property type="protein sequence ID" value="KAJ4839506.1"/>
    <property type="molecule type" value="Genomic_DNA"/>
</dbReference>
<dbReference type="PANTHER" id="PTHR31579">
    <property type="entry name" value="OS03G0796600 PROTEIN"/>
    <property type="match status" value="1"/>
</dbReference>
<name>A0A9Q0JEB0_9ROSI</name>
<dbReference type="InterPro" id="IPR006502">
    <property type="entry name" value="PDDEXK-like"/>
</dbReference>
<feature type="region of interest" description="Disordered" evidence="1">
    <location>
        <begin position="48"/>
        <end position="80"/>
    </location>
</feature>
<dbReference type="PANTHER" id="PTHR31579:SF2">
    <property type="entry name" value="DUF506 FAMILY PROTEIN"/>
    <property type="match status" value="1"/>
</dbReference>
<reference evidence="2" key="2">
    <citation type="journal article" date="2023" name="Plants (Basel)">
        <title>Annotation of the Turnera subulata (Passifloraceae) Draft Genome Reveals the S-Locus Evolved after the Divergence of Turneroideae from Passifloroideae in a Stepwise Manner.</title>
        <authorList>
            <person name="Henning P.M."/>
            <person name="Roalson E.H."/>
            <person name="Mir W."/>
            <person name="McCubbin A.G."/>
            <person name="Shore J.S."/>
        </authorList>
    </citation>
    <scope>NUCLEOTIDE SEQUENCE</scope>
    <source>
        <strain evidence="2">F60SS</strain>
    </source>
</reference>
<dbReference type="AlphaFoldDB" id="A0A9Q0JEB0"/>
<dbReference type="Pfam" id="PF04720">
    <property type="entry name" value="PDDEXK_6"/>
    <property type="match status" value="2"/>
</dbReference>
<protein>
    <recommendedName>
        <fullName evidence="4">Plant-specific domain TIGR01615 family protein</fullName>
    </recommendedName>
</protein>
<gene>
    <name evidence="2" type="ORF">Tsubulata_030123</name>
</gene>
<evidence type="ECO:0000313" key="2">
    <source>
        <dbReference type="EMBL" id="KAJ4839506.1"/>
    </source>
</evidence>
<dbReference type="NCBIfam" id="TIGR01615">
    <property type="entry name" value="A_thal_3542"/>
    <property type="match status" value="1"/>
</dbReference>
<comment type="caution">
    <text evidence="2">The sequence shown here is derived from an EMBL/GenBank/DDBJ whole genome shotgun (WGS) entry which is preliminary data.</text>
</comment>
<proteinExistence type="predicted"/>
<dbReference type="Proteomes" id="UP001141552">
    <property type="component" value="Unassembled WGS sequence"/>
</dbReference>
<keyword evidence="3" id="KW-1185">Reference proteome</keyword>
<accession>A0A9Q0JEB0</accession>
<evidence type="ECO:0000313" key="3">
    <source>
        <dbReference type="Proteomes" id="UP001141552"/>
    </source>
</evidence>
<evidence type="ECO:0008006" key="4">
    <source>
        <dbReference type="Google" id="ProtNLM"/>
    </source>
</evidence>